<feature type="region of interest" description="Disordered" evidence="1">
    <location>
        <begin position="40"/>
        <end position="74"/>
    </location>
</feature>
<organism evidence="3 4">
    <name type="scientific">Flaviaesturariibacter amylovorans</name>
    <dbReference type="NCBI Taxonomy" id="1084520"/>
    <lineage>
        <taxon>Bacteria</taxon>
        <taxon>Pseudomonadati</taxon>
        <taxon>Bacteroidota</taxon>
        <taxon>Chitinophagia</taxon>
        <taxon>Chitinophagales</taxon>
        <taxon>Chitinophagaceae</taxon>
        <taxon>Flaviaestuariibacter</taxon>
    </lineage>
</organism>
<accession>A0ABP8GCH6</accession>
<gene>
    <name evidence="3" type="ORF">GCM10023184_07650</name>
</gene>
<dbReference type="PROSITE" id="PS51257">
    <property type="entry name" value="PROKAR_LIPOPROTEIN"/>
    <property type="match status" value="1"/>
</dbReference>
<feature type="signal peptide" evidence="2">
    <location>
        <begin position="1"/>
        <end position="24"/>
    </location>
</feature>
<feature type="compositionally biased region" description="Basic and acidic residues" evidence="1">
    <location>
        <begin position="44"/>
        <end position="67"/>
    </location>
</feature>
<evidence type="ECO:0000313" key="4">
    <source>
        <dbReference type="Proteomes" id="UP001501725"/>
    </source>
</evidence>
<keyword evidence="2" id="KW-0732">Signal</keyword>
<sequence length="149" mass="16161">MRSRSSYWKALVLLLVLCAGTVLGAACALSASVHGWHHHGAAGTEEHRHANGVQHAHEHSGQHHDAPADDQNGSADCCSGKVAAFEKADKSPARTVEAPPVFFVPAPWPDHFSFTAPAPLLQRTTIPPFRWRPPATIPDLRIIIQSFQI</sequence>
<dbReference type="EMBL" id="BAABGY010000002">
    <property type="protein sequence ID" value="GAA4321688.1"/>
    <property type="molecule type" value="Genomic_DNA"/>
</dbReference>
<name>A0ABP8GCH6_9BACT</name>
<reference evidence="4" key="1">
    <citation type="journal article" date="2019" name="Int. J. Syst. Evol. Microbiol.">
        <title>The Global Catalogue of Microorganisms (GCM) 10K type strain sequencing project: providing services to taxonomists for standard genome sequencing and annotation.</title>
        <authorList>
            <consortium name="The Broad Institute Genomics Platform"/>
            <consortium name="The Broad Institute Genome Sequencing Center for Infectious Disease"/>
            <person name="Wu L."/>
            <person name="Ma J."/>
        </authorList>
    </citation>
    <scope>NUCLEOTIDE SEQUENCE [LARGE SCALE GENOMIC DNA]</scope>
    <source>
        <strain evidence="4">JCM 17919</strain>
    </source>
</reference>
<evidence type="ECO:0000256" key="1">
    <source>
        <dbReference type="SAM" id="MobiDB-lite"/>
    </source>
</evidence>
<proteinExistence type="predicted"/>
<evidence type="ECO:0000313" key="3">
    <source>
        <dbReference type="EMBL" id="GAA4321688.1"/>
    </source>
</evidence>
<protein>
    <recommendedName>
        <fullName evidence="5">Cobalt transporter</fullName>
    </recommendedName>
</protein>
<feature type="chain" id="PRO_5045829311" description="Cobalt transporter" evidence="2">
    <location>
        <begin position="25"/>
        <end position="149"/>
    </location>
</feature>
<dbReference type="RefSeq" id="WP_345253535.1">
    <property type="nucleotide sequence ID" value="NZ_BAABGY010000002.1"/>
</dbReference>
<keyword evidence="4" id="KW-1185">Reference proteome</keyword>
<comment type="caution">
    <text evidence="3">The sequence shown here is derived from an EMBL/GenBank/DDBJ whole genome shotgun (WGS) entry which is preliminary data.</text>
</comment>
<evidence type="ECO:0008006" key="5">
    <source>
        <dbReference type="Google" id="ProtNLM"/>
    </source>
</evidence>
<dbReference type="Proteomes" id="UP001501725">
    <property type="component" value="Unassembled WGS sequence"/>
</dbReference>
<evidence type="ECO:0000256" key="2">
    <source>
        <dbReference type="SAM" id="SignalP"/>
    </source>
</evidence>